<dbReference type="Proteomes" id="UP000469159">
    <property type="component" value="Unassembled WGS sequence"/>
</dbReference>
<comment type="caution">
    <text evidence="3">The sequence shown here is derived from an EMBL/GenBank/DDBJ whole genome shotgun (WGS) entry which is preliminary data.</text>
</comment>
<dbReference type="InterPro" id="IPR009100">
    <property type="entry name" value="AcylCoA_DH/oxidase_NM_dom_sf"/>
</dbReference>
<dbReference type="PANTHER" id="PTHR48083">
    <property type="entry name" value="MEDIUM-CHAIN SPECIFIC ACYL-COA DEHYDROGENASE, MITOCHONDRIAL-RELATED"/>
    <property type="match status" value="1"/>
</dbReference>
<dbReference type="SUPFAM" id="SSF47203">
    <property type="entry name" value="Acyl-CoA dehydrogenase C-terminal domain-like"/>
    <property type="match status" value="1"/>
</dbReference>
<dbReference type="InterPro" id="IPR036250">
    <property type="entry name" value="AcylCo_DH-like_C"/>
</dbReference>
<accession>A0A6I4UTE9</accession>
<proteinExistence type="predicted"/>
<dbReference type="Gene3D" id="1.20.140.10">
    <property type="entry name" value="Butyryl-CoA Dehydrogenase, subunit A, domain 3"/>
    <property type="match status" value="1"/>
</dbReference>
<dbReference type="InterPro" id="IPR050741">
    <property type="entry name" value="Acyl-CoA_dehydrogenase"/>
</dbReference>
<dbReference type="InterPro" id="IPR013107">
    <property type="entry name" value="Acyl-CoA_DH_C"/>
</dbReference>
<dbReference type="Pfam" id="PF08028">
    <property type="entry name" value="Acyl-CoA_dh_2"/>
    <property type="match status" value="1"/>
</dbReference>
<evidence type="ECO:0000313" key="4">
    <source>
        <dbReference type="Proteomes" id="UP000469159"/>
    </source>
</evidence>
<evidence type="ECO:0000259" key="2">
    <source>
        <dbReference type="Pfam" id="PF08028"/>
    </source>
</evidence>
<dbReference type="PANTHER" id="PTHR48083:SF5">
    <property type="entry name" value="NRGC PROTEIN"/>
    <property type="match status" value="1"/>
</dbReference>
<reference evidence="3 4" key="1">
    <citation type="submission" date="2019-12" db="EMBL/GenBank/DDBJ databases">
        <title>Genomic-based taxomic classification of the family Erythrobacteraceae.</title>
        <authorList>
            <person name="Xu L."/>
        </authorList>
    </citation>
    <scope>NUCLEOTIDE SEQUENCE [LARGE SCALE GENOMIC DNA]</scope>
    <source>
        <strain evidence="3 4">MCCC 1K02066</strain>
    </source>
</reference>
<evidence type="ECO:0000256" key="1">
    <source>
        <dbReference type="ARBA" id="ARBA00023002"/>
    </source>
</evidence>
<evidence type="ECO:0000313" key="3">
    <source>
        <dbReference type="EMBL" id="MXP42051.1"/>
    </source>
</evidence>
<sequence>MNAIDASSVFNVKPEERISLSALLDVVRERRVEFTRAQQVAPDVVELMRRAGIFRALVARRFGGDEMTPAEFIQIIEQIAVVDGSAAWVASFGHASAYIAALPVATLERIYENGPDVSVCGALFPPHNAKAVDGGLEVSGRWKFGSGTSTADLVGVGIKAEGVDDGGAPRMALMPRDKVTIVPNWDVNGLCGTGSHDVVVDKVVVPVEWTFIRGSAANLDGPLFRYPVMALAAQVLAVVGLGVARSALDTLIEMAGGRGSITGAPVLANRAYVQSEVAQAEAALRSARAFFYDAAEDAYATLVAGEPLPLDKVNLLRLSSTHLARVGVDVAQTAYRLSGTAAIYTDHPIARQFNDALVVAQHAFLSTGTWQSAGQILLGLESPPGFP</sequence>
<dbReference type="SUPFAM" id="SSF56645">
    <property type="entry name" value="Acyl-CoA dehydrogenase NM domain-like"/>
    <property type="match status" value="1"/>
</dbReference>
<feature type="domain" description="Acyl-CoA dehydrogenase C-terminal" evidence="2">
    <location>
        <begin position="235"/>
        <end position="366"/>
    </location>
</feature>
<dbReference type="InterPro" id="IPR046373">
    <property type="entry name" value="Acyl-CoA_Oxase/DH_mid-dom_sf"/>
</dbReference>
<name>A0A6I4UTE9_9SPHN</name>
<dbReference type="Gene3D" id="2.40.110.10">
    <property type="entry name" value="Butyryl-CoA Dehydrogenase, subunit A, domain 2"/>
    <property type="match status" value="1"/>
</dbReference>
<dbReference type="GO" id="GO:0005737">
    <property type="term" value="C:cytoplasm"/>
    <property type="evidence" value="ECO:0007669"/>
    <property type="project" value="TreeGrafter"/>
</dbReference>
<dbReference type="RefSeq" id="WP_160746904.1">
    <property type="nucleotide sequence ID" value="NZ_WTYK01000005.1"/>
</dbReference>
<protein>
    <submittedName>
        <fullName evidence="3">Flavin-dependent monooxygenase</fullName>
    </submittedName>
</protein>
<dbReference type="AlphaFoldDB" id="A0A6I4UTE9"/>
<gene>
    <name evidence="3" type="ORF">GRI75_10405</name>
</gene>
<dbReference type="EMBL" id="WTYK01000005">
    <property type="protein sequence ID" value="MXP42051.1"/>
    <property type="molecule type" value="Genomic_DNA"/>
</dbReference>
<dbReference type="GO" id="GO:0004497">
    <property type="term" value="F:monooxygenase activity"/>
    <property type="evidence" value="ECO:0007669"/>
    <property type="project" value="UniProtKB-KW"/>
</dbReference>
<keyword evidence="3" id="KW-0503">Monooxygenase</keyword>
<dbReference type="PIRSF" id="PIRSF016578">
    <property type="entry name" value="HsaA"/>
    <property type="match status" value="1"/>
</dbReference>
<keyword evidence="1" id="KW-0560">Oxidoreductase</keyword>
<dbReference type="GO" id="GO:0050660">
    <property type="term" value="F:flavin adenine dinucleotide binding"/>
    <property type="evidence" value="ECO:0007669"/>
    <property type="project" value="InterPro"/>
</dbReference>
<dbReference type="GO" id="GO:0003995">
    <property type="term" value="F:acyl-CoA dehydrogenase activity"/>
    <property type="evidence" value="ECO:0007669"/>
    <property type="project" value="TreeGrafter"/>
</dbReference>
<dbReference type="InterPro" id="IPR037069">
    <property type="entry name" value="AcylCoA_DH/ox_N_sf"/>
</dbReference>
<dbReference type="Gene3D" id="1.10.540.10">
    <property type="entry name" value="Acyl-CoA dehydrogenase/oxidase, N-terminal domain"/>
    <property type="match status" value="1"/>
</dbReference>
<keyword evidence="4" id="KW-1185">Reference proteome</keyword>
<dbReference type="GO" id="GO:0033539">
    <property type="term" value="P:fatty acid beta-oxidation using acyl-CoA dehydrogenase"/>
    <property type="evidence" value="ECO:0007669"/>
    <property type="project" value="TreeGrafter"/>
</dbReference>
<dbReference type="OrthoDB" id="7316074at2"/>
<organism evidence="3 4">
    <name type="scientific">Croceibacterium soli</name>
    <dbReference type="NCBI Taxonomy" id="1739690"/>
    <lineage>
        <taxon>Bacteria</taxon>
        <taxon>Pseudomonadati</taxon>
        <taxon>Pseudomonadota</taxon>
        <taxon>Alphaproteobacteria</taxon>
        <taxon>Sphingomonadales</taxon>
        <taxon>Erythrobacteraceae</taxon>
        <taxon>Croceibacterium</taxon>
    </lineage>
</organism>